<evidence type="ECO:0000256" key="5">
    <source>
        <dbReference type="ARBA" id="ARBA00022692"/>
    </source>
</evidence>
<feature type="transmembrane region" description="Helical" evidence="8">
    <location>
        <begin position="169"/>
        <end position="198"/>
    </location>
</feature>
<sequence>MQSFWSKLKIESSKLLPSYFASVMAIGIFSIAFFLYNYNVLSYLLSYLSNVIYFALWVITVIRWVYYPRSYLNELKDLGRSPGFLSKVIATNTIGSEYMLIFKDYSLAYAFFMFGLILWIFYQYAVLSAISFNINDRNIEYVNGIWELIPASTQSVVDLGSILSPFHTYLYTLSLILFFIGVAQYIVMTSLILGRIVLKGLKPKDASGSYWIITGAAALSALAGIDLLIYLNEVNLQSAYIGDLRTIVLTFIILLWSTGTWWIPWLIYMGIWKHVINRVPLLVYDPQFWGAVFPMGMYATSSFLLIRYVNLNIPMLIPDIFILVGSVALVYQTSLMLYNVVKKLVD</sequence>
<reference evidence="11 12" key="1">
    <citation type="submission" date="2015-12" db="EMBL/GenBank/DDBJ databases">
        <title>A stable core within a dynamic pangenome in Sulfolobus acidocaldarius.</title>
        <authorList>
            <person name="Anderson R."/>
            <person name="Kouris A."/>
            <person name="Seward C."/>
            <person name="Campbell K."/>
            <person name="Whitaker R."/>
        </authorList>
    </citation>
    <scope>NUCLEOTIDE SEQUENCE [LARGE SCALE GENOMIC DNA]</scope>
    <source>
        <strain evidence="9 12">GG12-C01-09</strain>
        <strain evidence="10 11">NG05B_CO5_07</strain>
    </source>
</reference>
<dbReference type="CDD" id="cd09319">
    <property type="entry name" value="TDT_like_1"/>
    <property type="match status" value="1"/>
</dbReference>
<comment type="similarity">
    <text evidence="2">Belongs to the tellurite-resistance/dicarboxylate transporter (TDT) family.</text>
</comment>
<dbReference type="AlphaFoldDB" id="A0A0U2NCY3"/>
<keyword evidence="5 8" id="KW-0812">Transmembrane</keyword>
<protein>
    <submittedName>
        <fullName evidence="10">C4-dicarboxylate transporter</fullName>
    </submittedName>
</protein>
<keyword evidence="6 8" id="KW-1133">Transmembrane helix</keyword>
<evidence type="ECO:0000256" key="6">
    <source>
        <dbReference type="ARBA" id="ARBA00022989"/>
    </source>
</evidence>
<dbReference type="Pfam" id="PF03595">
    <property type="entry name" value="SLAC1"/>
    <property type="match status" value="1"/>
</dbReference>
<gene>
    <name evidence="9" type="ORF">ATY89_09355</name>
    <name evidence="10" type="ORF">ATZ20_00765</name>
</gene>
<dbReference type="GeneID" id="14552248"/>
<dbReference type="OrthoDB" id="329712at2157"/>
<dbReference type="Gene3D" id="1.50.10.150">
    <property type="entry name" value="Voltage-dependent anion channel"/>
    <property type="match status" value="1"/>
</dbReference>
<dbReference type="InterPro" id="IPR051629">
    <property type="entry name" value="Sulfite_efflux_TDT"/>
</dbReference>
<proteinExistence type="inferred from homology"/>
<evidence type="ECO:0000256" key="8">
    <source>
        <dbReference type="SAM" id="Phobius"/>
    </source>
</evidence>
<evidence type="ECO:0000313" key="11">
    <source>
        <dbReference type="Proteomes" id="UP000060043"/>
    </source>
</evidence>
<evidence type="ECO:0000256" key="4">
    <source>
        <dbReference type="ARBA" id="ARBA00022475"/>
    </source>
</evidence>
<evidence type="ECO:0000256" key="7">
    <source>
        <dbReference type="ARBA" id="ARBA00023136"/>
    </source>
</evidence>
<evidence type="ECO:0000256" key="3">
    <source>
        <dbReference type="ARBA" id="ARBA00022448"/>
    </source>
</evidence>
<evidence type="ECO:0000256" key="1">
    <source>
        <dbReference type="ARBA" id="ARBA00004651"/>
    </source>
</evidence>
<evidence type="ECO:0000256" key="2">
    <source>
        <dbReference type="ARBA" id="ARBA00008566"/>
    </source>
</evidence>
<comment type="subcellular location">
    <subcellularLocation>
        <location evidence="1">Cell membrane</location>
        <topology evidence="1">Multi-pass membrane protein</topology>
    </subcellularLocation>
</comment>
<name>A0A0U2NCY3_9CREN</name>
<feature type="transmembrane region" description="Helical" evidence="8">
    <location>
        <begin position="320"/>
        <end position="341"/>
    </location>
</feature>
<evidence type="ECO:0000313" key="12">
    <source>
        <dbReference type="Proteomes" id="UP000065473"/>
    </source>
</evidence>
<keyword evidence="4" id="KW-1003">Cell membrane</keyword>
<dbReference type="Proteomes" id="UP000060043">
    <property type="component" value="Chromosome"/>
</dbReference>
<accession>A0A0U2NCY3</accession>
<dbReference type="PANTHER" id="PTHR31686">
    <property type="match status" value="1"/>
</dbReference>
<organism evidence="10 11">
    <name type="scientific">Sulfolobus acidocaldarius</name>
    <dbReference type="NCBI Taxonomy" id="2285"/>
    <lineage>
        <taxon>Archaea</taxon>
        <taxon>Thermoproteota</taxon>
        <taxon>Thermoprotei</taxon>
        <taxon>Sulfolobales</taxon>
        <taxon>Sulfolobaceae</taxon>
        <taxon>Sulfolobus</taxon>
    </lineage>
</organism>
<dbReference type="InterPro" id="IPR004695">
    <property type="entry name" value="SLAC1/Mae1/Ssu1/TehA"/>
</dbReference>
<keyword evidence="3" id="KW-0813">Transport</keyword>
<dbReference type="PaxDb" id="1435377-SUSAZ_08350"/>
<dbReference type="EMBL" id="CP013695">
    <property type="protein sequence ID" value="ALU30813.1"/>
    <property type="molecule type" value="Genomic_DNA"/>
</dbReference>
<dbReference type="GO" id="GO:0000319">
    <property type="term" value="F:sulfite transmembrane transporter activity"/>
    <property type="evidence" value="ECO:0007669"/>
    <property type="project" value="TreeGrafter"/>
</dbReference>
<feature type="transmembrane region" description="Helical" evidence="8">
    <location>
        <begin position="20"/>
        <end position="38"/>
    </location>
</feature>
<dbReference type="OMA" id="MIYRFMF"/>
<dbReference type="GO" id="GO:0005886">
    <property type="term" value="C:plasma membrane"/>
    <property type="evidence" value="ECO:0007669"/>
    <property type="project" value="UniProtKB-SubCell"/>
</dbReference>
<feature type="transmembrane region" description="Helical" evidence="8">
    <location>
        <begin position="107"/>
        <end position="125"/>
    </location>
</feature>
<feature type="transmembrane region" description="Helical" evidence="8">
    <location>
        <begin position="244"/>
        <end position="267"/>
    </location>
</feature>
<dbReference type="Proteomes" id="UP000065473">
    <property type="component" value="Chromosome"/>
</dbReference>
<feature type="transmembrane region" description="Helical" evidence="8">
    <location>
        <begin position="44"/>
        <end position="66"/>
    </location>
</feature>
<feature type="transmembrane region" description="Helical" evidence="8">
    <location>
        <begin position="288"/>
        <end position="308"/>
    </location>
</feature>
<keyword evidence="7 8" id="KW-0472">Membrane</keyword>
<dbReference type="EMBL" id="CP013694">
    <property type="protein sequence ID" value="ALU30119.1"/>
    <property type="molecule type" value="Genomic_DNA"/>
</dbReference>
<dbReference type="STRING" id="1435377.SUSAZ_08350"/>
<evidence type="ECO:0000313" key="10">
    <source>
        <dbReference type="EMBL" id="ALU30813.1"/>
    </source>
</evidence>
<dbReference type="PANTHER" id="PTHR31686:SF1">
    <property type="entry name" value="SULFITE EFFLUX PUMP SSU1"/>
    <property type="match status" value="1"/>
</dbReference>
<feature type="transmembrane region" description="Helical" evidence="8">
    <location>
        <begin position="210"/>
        <end position="232"/>
    </location>
</feature>
<evidence type="ECO:0000313" key="9">
    <source>
        <dbReference type="EMBL" id="ALU30119.1"/>
    </source>
</evidence>
<dbReference type="RefSeq" id="WP_011278563.1">
    <property type="nucleotide sequence ID" value="NZ_BHWZ01000004.1"/>
</dbReference>
<dbReference type="InterPro" id="IPR038665">
    <property type="entry name" value="Voltage-dep_anion_channel_sf"/>
</dbReference>